<dbReference type="EMBL" id="PYAT01000005">
    <property type="protein sequence ID" value="PSL40479.1"/>
    <property type="molecule type" value="Genomic_DNA"/>
</dbReference>
<protein>
    <submittedName>
        <fullName evidence="2">Alpha/beta hydrolase family protein</fullName>
    </submittedName>
</protein>
<feature type="domain" description="Alpha/beta hydrolase fold-5" evidence="1">
    <location>
        <begin position="64"/>
        <end position="226"/>
    </location>
</feature>
<dbReference type="InterPro" id="IPR029059">
    <property type="entry name" value="AB_hydrolase_5"/>
</dbReference>
<keyword evidence="3" id="KW-1185">Reference proteome</keyword>
<dbReference type="GO" id="GO:0016787">
    <property type="term" value="F:hydrolase activity"/>
    <property type="evidence" value="ECO:0007669"/>
    <property type="project" value="UniProtKB-KW"/>
</dbReference>
<evidence type="ECO:0000313" key="2">
    <source>
        <dbReference type="EMBL" id="PSL40479.1"/>
    </source>
</evidence>
<dbReference type="RefSeq" id="WP_106533249.1">
    <property type="nucleotide sequence ID" value="NZ_PYAT01000005.1"/>
</dbReference>
<sequence length="240" mass="26294">MKKWSIRILLAIALFIGGGAITFLVYAQFQYAPSSVLKEEVDISAINTEEEGLLFQPEKGNGKGVILYQGAKVQVESYAYLAEKLSEQGFLVVIPKMPLNFGILGVNNADLAIENHPEIQHWFIGGHSLGGVAAAMYAQKHQEELSGLYFLGSYPASDFSSGSFPMLSIFAENDGLSTTEKIEENRRLFSSESRFVEISGGNHAQFGLYGKQKGDNAAEISPLEQQNQVVEALGTWLNHN</sequence>
<dbReference type="SUPFAM" id="SSF53474">
    <property type="entry name" value="alpha/beta-Hydrolases"/>
    <property type="match status" value="1"/>
</dbReference>
<dbReference type="AlphaFoldDB" id="A0A2P8H2N2"/>
<dbReference type="InterPro" id="IPR029058">
    <property type="entry name" value="AB_hydrolase_fold"/>
</dbReference>
<reference evidence="2 3" key="1">
    <citation type="submission" date="2018-03" db="EMBL/GenBank/DDBJ databases">
        <title>Genomic Encyclopedia of Type Strains, Phase III (KMG-III): the genomes of soil and plant-associated and newly described type strains.</title>
        <authorList>
            <person name="Whitman W."/>
        </authorList>
    </citation>
    <scope>NUCLEOTIDE SEQUENCE [LARGE SCALE GENOMIC DNA]</scope>
    <source>
        <strain evidence="2 3">CGMCC 1.12259</strain>
    </source>
</reference>
<evidence type="ECO:0000259" key="1">
    <source>
        <dbReference type="Pfam" id="PF12695"/>
    </source>
</evidence>
<keyword evidence="2" id="KW-0378">Hydrolase</keyword>
<dbReference type="Gene3D" id="3.40.50.1820">
    <property type="entry name" value="alpha/beta hydrolase"/>
    <property type="match status" value="1"/>
</dbReference>
<accession>A0A2P8H2N2</accession>
<dbReference type="Proteomes" id="UP000242682">
    <property type="component" value="Unassembled WGS sequence"/>
</dbReference>
<evidence type="ECO:0000313" key="3">
    <source>
        <dbReference type="Proteomes" id="UP000242682"/>
    </source>
</evidence>
<dbReference type="Pfam" id="PF12695">
    <property type="entry name" value="Abhydrolase_5"/>
    <property type="match status" value="1"/>
</dbReference>
<name>A0A2P8H2N2_9BACL</name>
<organism evidence="2 3">
    <name type="scientific">Planomicrobium soli</name>
    <dbReference type="NCBI Taxonomy" id="1176648"/>
    <lineage>
        <taxon>Bacteria</taxon>
        <taxon>Bacillati</taxon>
        <taxon>Bacillota</taxon>
        <taxon>Bacilli</taxon>
        <taxon>Bacillales</taxon>
        <taxon>Caryophanaceae</taxon>
        <taxon>Planomicrobium</taxon>
    </lineage>
</organism>
<dbReference type="OrthoDB" id="9780932at2"/>
<gene>
    <name evidence="2" type="ORF">B0H99_105257</name>
</gene>
<comment type="caution">
    <text evidence="2">The sequence shown here is derived from an EMBL/GenBank/DDBJ whole genome shotgun (WGS) entry which is preliminary data.</text>
</comment>
<proteinExistence type="predicted"/>